<dbReference type="InterPro" id="IPR050553">
    <property type="entry name" value="Thioredoxin_ResA/DsbE_sf"/>
</dbReference>
<dbReference type="AlphaFoldDB" id="A0A2U3QIY9"/>
<evidence type="ECO:0000256" key="2">
    <source>
        <dbReference type="SAM" id="Phobius"/>
    </source>
</evidence>
<dbReference type="CDD" id="cd02966">
    <property type="entry name" value="TlpA_like_family"/>
    <property type="match status" value="1"/>
</dbReference>
<dbReference type="PROSITE" id="PS50005">
    <property type="entry name" value="TPR"/>
    <property type="match status" value="2"/>
</dbReference>
<dbReference type="SUPFAM" id="SSF52833">
    <property type="entry name" value="Thioredoxin-like"/>
    <property type="match status" value="1"/>
</dbReference>
<dbReference type="InterPro" id="IPR000866">
    <property type="entry name" value="AhpC/TSA"/>
</dbReference>
<dbReference type="Pfam" id="PF13429">
    <property type="entry name" value="TPR_15"/>
    <property type="match status" value="1"/>
</dbReference>
<dbReference type="Proteomes" id="UP000245125">
    <property type="component" value="Unassembled WGS sequence"/>
</dbReference>
<dbReference type="OrthoDB" id="146908at2"/>
<sequence length="369" mass="41201">MRLSMGKKSIRVLNSIIFSLIIGLPFACTAIAQALLQVGAKAPDFSLKDIDGKVHTLSEYSQKKALVIVFWSTWSAKSPKALRRFEEFHKKYKDKGIQVIGINTENQTISAEDVKNVSSTVKNLDISFPILLDQGLSTFQSYSAIALPSTIVVSDGKITHELAGLPLTATENLFDELMVLAGEQPRKKMEPSYKPRYDAIADTNLGRGFVKKKLYGMAYPSFKKAIEKDAKYMLPYVELSKLYETEGNMPEAEGILRKALSAEPENVIILSELGHLLSKTGKLKEAVEILDKAAKLNSYTPSHYYLAYALGKDGHTNEALSSFEKALSLNPFDPTIYILRAEIFEQNRMLKEASADYRKALELLLKIKY</sequence>
<evidence type="ECO:0000256" key="1">
    <source>
        <dbReference type="PROSITE-ProRule" id="PRU00339"/>
    </source>
</evidence>
<organism evidence="4 5">
    <name type="scientific">Candidatus Sulfobium mesophilum</name>
    <dbReference type="NCBI Taxonomy" id="2016548"/>
    <lineage>
        <taxon>Bacteria</taxon>
        <taxon>Pseudomonadati</taxon>
        <taxon>Nitrospirota</taxon>
        <taxon>Nitrospiria</taxon>
        <taxon>Nitrospirales</taxon>
        <taxon>Nitrospiraceae</taxon>
        <taxon>Candidatus Sulfobium</taxon>
    </lineage>
</organism>
<name>A0A2U3QIY9_9BACT</name>
<evidence type="ECO:0000313" key="4">
    <source>
        <dbReference type="EMBL" id="SPQ01363.1"/>
    </source>
</evidence>
<dbReference type="GO" id="GO:0006950">
    <property type="term" value="P:response to stress"/>
    <property type="evidence" value="ECO:0007669"/>
    <property type="project" value="UniProtKB-ARBA"/>
</dbReference>
<dbReference type="PANTHER" id="PTHR42852">
    <property type="entry name" value="THIOL:DISULFIDE INTERCHANGE PROTEIN DSBE"/>
    <property type="match status" value="1"/>
</dbReference>
<dbReference type="InterPro" id="IPR036249">
    <property type="entry name" value="Thioredoxin-like_sf"/>
</dbReference>
<keyword evidence="2" id="KW-0472">Membrane</keyword>
<keyword evidence="1" id="KW-0802">TPR repeat</keyword>
<keyword evidence="2" id="KW-1133">Transmembrane helix</keyword>
<gene>
    <name evidence="4" type="ORF">NBG4_510011</name>
</gene>
<dbReference type="Pfam" id="PF00578">
    <property type="entry name" value="AhpC-TSA"/>
    <property type="match status" value="1"/>
</dbReference>
<dbReference type="PROSITE" id="PS51352">
    <property type="entry name" value="THIOREDOXIN_2"/>
    <property type="match status" value="1"/>
</dbReference>
<reference evidence="5" key="1">
    <citation type="submission" date="2018-03" db="EMBL/GenBank/DDBJ databases">
        <authorList>
            <person name="Zecchin S."/>
        </authorList>
    </citation>
    <scope>NUCLEOTIDE SEQUENCE [LARGE SCALE GENOMIC DNA]</scope>
</reference>
<dbReference type="Gene3D" id="1.25.40.10">
    <property type="entry name" value="Tetratricopeptide repeat domain"/>
    <property type="match status" value="1"/>
</dbReference>
<keyword evidence="2" id="KW-0812">Transmembrane</keyword>
<dbReference type="GO" id="GO:0016491">
    <property type="term" value="F:oxidoreductase activity"/>
    <property type="evidence" value="ECO:0007669"/>
    <property type="project" value="InterPro"/>
</dbReference>
<dbReference type="SMART" id="SM00028">
    <property type="entry name" value="TPR"/>
    <property type="match status" value="5"/>
</dbReference>
<dbReference type="EMBL" id="OUUY01000099">
    <property type="protein sequence ID" value="SPQ01363.1"/>
    <property type="molecule type" value="Genomic_DNA"/>
</dbReference>
<dbReference type="InterPro" id="IPR011990">
    <property type="entry name" value="TPR-like_helical_dom_sf"/>
</dbReference>
<evidence type="ECO:0000313" key="5">
    <source>
        <dbReference type="Proteomes" id="UP000245125"/>
    </source>
</evidence>
<feature type="repeat" description="TPR" evidence="1">
    <location>
        <begin position="300"/>
        <end position="333"/>
    </location>
</feature>
<dbReference type="SUPFAM" id="SSF48452">
    <property type="entry name" value="TPR-like"/>
    <property type="match status" value="1"/>
</dbReference>
<dbReference type="Gene3D" id="3.40.30.10">
    <property type="entry name" value="Glutaredoxin"/>
    <property type="match status" value="1"/>
</dbReference>
<dbReference type="InterPro" id="IPR013766">
    <property type="entry name" value="Thioredoxin_domain"/>
</dbReference>
<evidence type="ECO:0000259" key="3">
    <source>
        <dbReference type="PROSITE" id="PS51352"/>
    </source>
</evidence>
<feature type="domain" description="Thioredoxin" evidence="3">
    <location>
        <begin position="36"/>
        <end position="179"/>
    </location>
</feature>
<dbReference type="InterPro" id="IPR019734">
    <property type="entry name" value="TPR_rpt"/>
</dbReference>
<feature type="repeat" description="TPR" evidence="1">
    <location>
        <begin position="233"/>
        <end position="266"/>
    </location>
</feature>
<dbReference type="GO" id="GO:0016209">
    <property type="term" value="F:antioxidant activity"/>
    <property type="evidence" value="ECO:0007669"/>
    <property type="project" value="InterPro"/>
</dbReference>
<proteinExistence type="predicted"/>
<protein>
    <submittedName>
        <fullName evidence="4">Putative AhpC/TSA family protein</fullName>
    </submittedName>
</protein>
<dbReference type="PANTHER" id="PTHR42852:SF13">
    <property type="entry name" value="PROTEIN DIPZ"/>
    <property type="match status" value="1"/>
</dbReference>
<keyword evidence="5" id="KW-1185">Reference proteome</keyword>
<accession>A0A2U3QIY9</accession>
<feature type="transmembrane region" description="Helical" evidence="2">
    <location>
        <begin position="12"/>
        <end position="36"/>
    </location>
</feature>